<keyword evidence="4" id="KW-0378">Hydrolase</keyword>
<dbReference type="InterPro" id="IPR008758">
    <property type="entry name" value="Peptidase_S28"/>
</dbReference>
<dbReference type="VEuPathDB" id="VectorBase:MDOMA2_005802"/>
<evidence type="ECO:0000256" key="2">
    <source>
        <dbReference type="ARBA" id="ARBA00022670"/>
    </source>
</evidence>
<dbReference type="STRING" id="7370.A0A1I8MB15"/>
<dbReference type="Gene3D" id="3.40.50.1820">
    <property type="entry name" value="alpha/beta hydrolase"/>
    <property type="match status" value="1"/>
</dbReference>
<dbReference type="OrthoDB" id="2130629at2759"/>
<name>A0A9J7D205_MUSDO</name>
<gene>
    <name evidence="8" type="primary">LOC101891147</name>
</gene>
<dbReference type="eggNOG" id="KOG2183">
    <property type="taxonomic scope" value="Eukaryota"/>
</dbReference>
<keyword evidence="6" id="KW-0812">Transmembrane</keyword>
<dbReference type="VEuPathDB" id="VectorBase:MDOA003048"/>
<sequence>MMALYIASCSRRISVLNVAVSIQLFIGAFLISSSNGETYHYETKEIELPVDHFNFAVNASFKLRYLINDSYVDKQNDKSPVFFYTGNEGDIETFAQNTGFMWELAQKYRACVVFAEHRYYGKSMPFGNMTFNLTQNYGYLSVEQALEDFAWLISSMQEKNKKYGPVIAFGGSYGGMLSAWLRMKYPHLVYGALAASAPVRQFDGLTACDIFSRITTSIFATSFNNRSCADNIRKSWELFKQLASSDDGKKKLNAAFKFCEPIKAEGDLNKFFDYLEDVYGNLAMANYPYANDFLSPLPPYPVRQFCSYLQTPVSGDKLLDGMQQAINVYFNFTGATKCLDYTSAYDPSSIGGNAWEIQTCNQMVMPMCSTPETMFRPKEWNFKEYADKCMEKYHIKPNLDDIMVRYGGRNAREMSNIIFSNGLLDPWSGGGVLQSDNPTVHIIIIPEGAHHLDLRAKHPKDPISVLQARNRESDIIGKWINEYRW</sequence>
<dbReference type="PANTHER" id="PTHR11010:SF38">
    <property type="entry name" value="LYSOSOMAL PRO-X CARBOXYPEPTIDASE"/>
    <property type="match status" value="1"/>
</dbReference>
<dbReference type="Proteomes" id="UP001652621">
    <property type="component" value="Unplaced"/>
</dbReference>
<keyword evidence="5" id="KW-0325">Glycoprotein</keyword>
<evidence type="ECO:0000256" key="4">
    <source>
        <dbReference type="ARBA" id="ARBA00022801"/>
    </source>
</evidence>
<organism evidence="7 8">
    <name type="scientific">Musca domestica</name>
    <name type="common">House fly</name>
    <dbReference type="NCBI Taxonomy" id="7370"/>
    <lineage>
        <taxon>Eukaryota</taxon>
        <taxon>Metazoa</taxon>
        <taxon>Ecdysozoa</taxon>
        <taxon>Arthropoda</taxon>
        <taxon>Hexapoda</taxon>
        <taxon>Insecta</taxon>
        <taxon>Pterygota</taxon>
        <taxon>Neoptera</taxon>
        <taxon>Endopterygota</taxon>
        <taxon>Diptera</taxon>
        <taxon>Brachycera</taxon>
        <taxon>Muscomorpha</taxon>
        <taxon>Muscoidea</taxon>
        <taxon>Muscidae</taxon>
        <taxon>Musca</taxon>
    </lineage>
</organism>
<comment type="similarity">
    <text evidence="1">Belongs to the peptidase S28 family.</text>
</comment>
<keyword evidence="6" id="KW-1133">Transmembrane helix</keyword>
<proteinExistence type="inferred from homology"/>
<keyword evidence="2" id="KW-0645">Protease</keyword>
<dbReference type="SUPFAM" id="SSF53474">
    <property type="entry name" value="alpha/beta-Hydrolases"/>
    <property type="match status" value="1"/>
</dbReference>
<evidence type="ECO:0000256" key="5">
    <source>
        <dbReference type="ARBA" id="ARBA00023180"/>
    </source>
</evidence>
<keyword evidence="8" id="KW-0121">Carboxypeptidase</keyword>
<keyword evidence="6" id="KW-0472">Membrane</keyword>
<evidence type="ECO:0000256" key="3">
    <source>
        <dbReference type="ARBA" id="ARBA00022729"/>
    </source>
</evidence>
<dbReference type="InterPro" id="IPR029058">
    <property type="entry name" value="AB_hydrolase_fold"/>
</dbReference>
<evidence type="ECO:0000313" key="7">
    <source>
        <dbReference type="Proteomes" id="UP001652621"/>
    </source>
</evidence>
<dbReference type="Gene3D" id="1.20.120.980">
    <property type="entry name" value="Serine carboxypeptidase S28, SKS domain"/>
    <property type="match status" value="1"/>
</dbReference>
<accession>A0A9J7D205</accession>
<dbReference type="Pfam" id="PF05577">
    <property type="entry name" value="Peptidase_S28"/>
    <property type="match status" value="1"/>
</dbReference>
<dbReference type="GeneID" id="101891147"/>
<dbReference type="RefSeq" id="XP_005191665.2">
    <property type="nucleotide sequence ID" value="XM_005191608.4"/>
</dbReference>
<dbReference type="GO" id="GO:0004180">
    <property type="term" value="F:carboxypeptidase activity"/>
    <property type="evidence" value="ECO:0007669"/>
    <property type="project" value="UniProtKB-KW"/>
</dbReference>
<evidence type="ECO:0000256" key="1">
    <source>
        <dbReference type="ARBA" id="ARBA00011079"/>
    </source>
</evidence>
<reference evidence="8" key="1">
    <citation type="submission" date="2025-08" db="UniProtKB">
        <authorList>
            <consortium name="RefSeq"/>
        </authorList>
    </citation>
    <scope>IDENTIFICATION</scope>
    <source>
        <strain evidence="8">Aabys</strain>
        <tissue evidence="8">Whole body</tissue>
    </source>
</reference>
<feature type="transmembrane region" description="Helical" evidence="6">
    <location>
        <begin position="12"/>
        <end position="31"/>
    </location>
</feature>
<evidence type="ECO:0000313" key="8">
    <source>
        <dbReference type="RefSeq" id="XP_005191665.2"/>
    </source>
</evidence>
<keyword evidence="7" id="KW-1185">Reference proteome</keyword>
<dbReference type="InterPro" id="IPR042269">
    <property type="entry name" value="Ser_carbopepase_S28_SKS"/>
</dbReference>
<keyword evidence="3" id="KW-0732">Signal</keyword>
<dbReference type="PANTHER" id="PTHR11010">
    <property type="entry name" value="PROTEASE S28 PRO-X CARBOXYPEPTIDASE-RELATED"/>
    <property type="match status" value="1"/>
</dbReference>
<protein>
    <submittedName>
        <fullName evidence="8">Lysosomal Pro-X carboxypeptidase</fullName>
    </submittedName>
</protein>
<evidence type="ECO:0000256" key="6">
    <source>
        <dbReference type="SAM" id="Phobius"/>
    </source>
</evidence>